<feature type="compositionally biased region" description="Basic and acidic residues" evidence="1">
    <location>
        <begin position="206"/>
        <end position="221"/>
    </location>
</feature>
<dbReference type="SUPFAM" id="SSF52833">
    <property type="entry name" value="Thioredoxin-like"/>
    <property type="match status" value="1"/>
</dbReference>
<keyword evidence="5" id="KW-1185">Reference proteome</keyword>
<feature type="region of interest" description="Disordered" evidence="1">
    <location>
        <begin position="24"/>
        <end position="71"/>
    </location>
</feature>
<dbReference type="GO" id="GO:0004601">
    <property type="term" value="F:peroxidase activity"/>
    <property type="evidence" value="ECO:0007669"/>
    <property type="project" value="UniProtKB-KW"/>
</dbReference>
<keyword evidence="2" id="KW-0732">Signal</keyword>
<organism evidence="4 5">
    <name type="scientific">Rubripirellula lacrimiformis</name>
    <dbReference type="NCBI Taxonomy" id="1930273"/>
    <lineage>
        <taxon>Bacteria</taxon>
        <taxon>Pseudomonadati</taxon>
        <taxon>Planctomycetota</taxon>
        <taxon>Planctomycetia</taxon>
        <taxon>Pirellulales</taxon>
        <taxon>Pirellulaceae</taxon>
        <taxon>Rubripirellula</taxon>
    </lineage>
</organism>
<dbReference type="Proteomes" id="UP000318538">
    <property type="component" value="Chromosome"/>
</dbReference>
<keyword evidence="4" id="KW-0560">Oxidoreductase</keyword>
<dbReference type="PANTHER" id="PTHR45588">
    <property type="entry name" value="TPR DOMAIN-CONTAINING PROTEIN"/>
    <property type="match status" value="1"/>
</dbReference>
<feature type="signal peptide" evidence="2">
    <location>
        <begin position="1"/>
        <end position="23"/>
    </location>
</feature>
<evidence type="ECO:0000259" key="3">
    <source>
        <dbReference type="PROSITE" id="PS51352"/>
    </source>
</evidence>
<keyword evidence="4" id="KW-0575">Peroxidase</keyword>
<dbReference type="InterPro" id="IPR036249">
    <property type="entry name" value="Thioredoxin-like_sf"/>
</dbReference>
<gene>
    <name evidence="4" type="primary">bcp_6</name>
    <name evidence="4" type="ORF">K227x_55500</name>
</gene>
<dbReference type="RefSeq" id="WP_145174683.1">
    <property type="nucleotide sequence ID" value="NZ_CP036525.1"/>
</dbReference>
<feature type="region of interest" description="Disordered" evidence="1">
    <location>
        <begin position="206"/>
        <end position="225"/>
    </location>
</feature>
<feature type="region of interest" description="Disordered" evidence="1">
    <location>
        <begin position="493"/>
        <end position="519"/>
    </location>
</feature>
<proteinExistence type="predicted"/>
<protein>
    <submittedName>
        <fullName evidence="4">Peroxiredoxin/MT2597</fullName>
        <ecNumber evidence="4">1.11.1.15</ecNumber>
    </submittedName>
</protein>
<dbReference type="KEGG" id="rlc:K227x_55500"/>
<dbReference type="Gene3D" id="1.25.40.10">
    <property type="entry name" value="Tetratricopeptide repeat domain"/>
    <property type="match status" value="1"/>
</dbReference>
<dbReference type="PROSITE" id="PS51352">
    <property type="entry name" value="THIOREDOXIN_2"/>
    <property type="match status" value="1"/>
</dbReference>
<dbReference type="SUPFAM" id="SSF48452">
    <property type="entry name" value="TPR-like"/>
    <property type="match status" value="1"/>
</dbReference>
<evidence type="ECO:0000256" key="1">
    <source>
        <dbReference type="SAM" id="MobiDB-lite"/>
    </source>
</evidence>
<dbReference type="Gene3D" id="3.40.30.10">
    <property type="entry name" value="Glutaredoxin"/>
    <property type="match status" value="1"/>
</dbReference>
<dbReference type="GO" id="GO:0006950">
    <property type="term" value="P:response to stress"/>
    <property type="evidence" value="ECO:0007669"/>
    <property type="project" value="UniProtKB-ARBA"/>
</dbReference>
<dbReference type="EMBL" id="CP036525">
    <property type="protein sequence ID" value="QDT07125.1"/>
    <property type="molecule type" value="Genomic_DNA"/>
</dbReference>
<feature type="domain" description="Thioredoxin" evidence="3">
    <location>
        <begin position="625"/>
        <end position="815"/>
    </location>
</feature>
<dbReference type="EC" id="1.11.1.15" evidence="4"/>
<feature type="chain" id="PRO_5022115534" evidence="2">
    <location>
        <begin position="24"/>
        <end position="817"/>
    </location>
</feature>
<reference evidence="4 5" key="1">
    <citation type="submission" date="2019-02" db="EMBL/GenBank/DDBJ databases">
        <title>Deep-cultivation of Planctomycetes and their phenomic and genomic characterization uncovers novel biology.</title>
        <authorList>
            <person name="Wiegand S."/>
            <person name="Jogler M."/>
            <person name="Boedeker C."/>
            <person name="Pinto D."/>
            <person name="Vollmers J."/>
            <person name="Rivas-Marin E."/>
            <person name="Kohn T."/>
            <person name="Peeters S.H."/>
            <person name="Heuer A."/>
            <person name="Rast P."/>
            <person name="Oberbeckmann S."/>
            <person name="Bunk B."/>
            <person name="Jeske O."/>
            <person name="Meyerdierks A."/>
            <person name="Storesund J.E."/>
            <person name="Kallscheuer N."/>
            <person name="Luecker S."/>
            <person name="Lage O.M."/>
            <person name="Pohl T."/>
            <person name="Merkel B.J."/>
            <person name="Hornburger P."/>
            <person name="Mueller R.-W."/>
            <person name="Bruemmer F."/>
            <person name="Labrenz M."/>
            <person name="Spormann A.M."/>
            <person name="Op den Camp H."/>
            <person name="Overmann J."/>
            <person name="Amann R."/>
            <person name="Jetten M.S.M."/>
            <person name="Mascher T."/>
            <person name="Medema M.H."/>
            <person name="Devos D.P."/>
            <person name="Kaster A.-K."/>
            <person name="Ovreas L."/>
            <person name="Rohde M."/>
            <person name="Galperin M.Y."/>
            <person name="Jogler C."/>
        </authorList>
    </citation>
    <scope>NUCLEOTIDE SEQUENCE [LARGE SCALE GENOMIC DNA]</scope>
    <source>
        <strain evidence="4 5">K22_7</strain>
    </source>
</reference>
<dbReference type="InterPro" id="IPR013766">
    <property type="entry name" value="Thioredoxin_domain"/>
</dbReference>
<dbReference type="InterPro" id="IPR011990">
    <property type="entry name" value="TPR-like_helical_dom_sf"/>
</dbReference>
<dbReference type="OrthoDB" id="9778494at2"/>
<sequence length="817" mass="91250" precursor="true">MLARHLLILTAFACFSVPPTTGAAPVTGAEPNKSVAPDKSVTPDAASKTEKPAPDADTEATDTEATAPDADVTDADVTDADVTDAGHSYHGEAFNEGPRQAAHRIAGIPAVDFPTSSESGSAQEFFEQGVGQLHGFWYLEAERSFRQAVSEDPDMAMGYWGLAMANINNATRARGFIDKAMERREKHTDRRERLYIEALDRWTPKTVDDDAKKPTSDEKKDAKRKRTERYIADLEGILHEFPHDVEARAFLVLALWMGDRDGVKLASRYAVDALLGQIFDANPMHPAHHYRIHLWDSKRPENALESAAKCGPSGPGIAHLWHMPGHIYSKLKRYNDAAWQQEASARVDHAQMIQNRLMPDQIHNFAHNNEWLVRNLLHVGRVDDALDLARNLVSLPRHPKYNSLAKGGSYKYGRQRLLQTLTQYGLWDDLLGEAGGMFLVPTDDAKEQEEWMGWLAVAQFQADNGKPSEGARIHRSLQRRKLALQGQLLDLAEPQKTDDADSKEQDDAPESPSRDEIKKHLDGIKKVIARVAAASAARRKDLDAFRRNAKIAKLDAVIEAQWLAQAGDLDEALQAARKAAKSGKGEVRPQAVLVDLAWKIGDKEQALREFEKLRSLAAVADLTTPLLAKLQPVADAAKIEGDWRIAAEPADDLGQRPPLDTLGPFRWRPYASESWGAKMADGTLVAGDQYDGKPHIMIFYLGFGCLHCIEQLHTFQPRMKEFQDMGIDVVALSTESIDELKTGLESFDQEMSIPLMSDSDQHIFRSFRCWDDFEDQPLHGTFLIDCQGKVRWQDIGYEPFNDVDFLLKESKRLLNLP</sequence>
<evidence type="ECO:0000313" key="5">
    <source>
        <dbReference type="Proteomes" id="UP000318538"/>
    </source>
</evidence>
<evidence type="ECO:0000313" key="4">
    <source>
        <dbReference type="EMBL" id="QDT07125.1"/>
    </source>
</evidence>
<name>A0A517NJ16_9BACT</name>
<dbReference type="AlphaFoldDB" id="A0A517NJ16"/>
<dbReference type="PANTHER" id="PTHR45588:SF1">
    <property type="entry name" value="WW DOMAIN-CONTAINING PROTEIN"/>
    <property type="match status" value="1"/>
</dbReference>
<evidence type="ECO:0000256" key="2">
    <source>
        <dbReference type="SAM" id="SignalP"/>
    </source>
</evidence>
<accession>A0A517NJ16</accession>
<dbReference type="Pfam" id="PF00578">
    <property type="entry name" value="AhpC-TSA"/>
    <property type="match status" value="1"/>
</dbReference>
<dbReference type="InterPro" id="IPR000866">
    <property type="entry name" value="AhpC/TSA"/>
</dbReference>